<comment type="caution">
    <text evidence="4">The sequence shown here is derived from an EMBL/GenBank/DDBJ whole genome shotgun (WGS) entry which is preliminary data.</text>
</comment>
<sequence>MDYEQLGHILESIHPGVTIADSSGVFRFVSNSYLSGRSVKGSDIIGKFAGSEEMMKMFSPCVTQMVFESHKRVTTVQKGVDNDETFVTGIPVFKDGELEMIISYSSWEITGFDDLRERYNVLQYQNKKLLDEIELMTGRDGGQRYIAQSSRSRDARRLAGVFCDAGCPCYIYGPTGSGKSYLASTIYGKKGTLYTYDCAPVGEEVIEKELLGEGSMISPLSGIYAVIIKHIDRLSPRLQRAVLEKCAKAGIVPVGLSEHSVEELKGADKLSEEFISEFEPYQVQMYSLGERAEDLKSFIDYYLGSANKKYSRSVEFTPRAMGCLLGYDWKENIDEVHRTIERIVLTTEKKKVDVFDLPDRITGGSSEVFAQNASLKDMLEFYESGLVMRAYEKYRTSVAVAQKLGISQATAVRKIHKYAGRDVE</sequence>
<dbReference type="SUPFAM" id="SSF46689">
    <property type="entry name" value="Homeodomain-like"/>
    <property type="match status" value="1"/>
</dbReference>
<dbReference type="InterPro" id="IPR002078">
    <property type="entry name" value="Sigma_54_int"/>
</dbReference>
<dbReference type="AlphaFoldDB" id="A0AAE3IKE3"/>
<keyword evidence="1" id="KW-0547">Nucleotide-binding</keyword>
<dbReference type="Gene3D" id="1.10.8.60">
    <property type="match status" value="1"/>
</dbReference>
<dbReference type="RefSeq" id="WP_038672602.1">
    <property type="nucleotide sequence ID" value="NZ_JAOQJZ010000005.1"/>
</dbReference>
<dbReference type="PANTHER" id="PTHR32071:SF57">
    <property type="entry name" value="C4-DICARBOXYLATE TRANSPORT TRANSCRIPTIONAL REGULATORY PROTEIN DCTD"/>
    <property type="match status" value="1"/>
</dbReference>
<gene>
    <name evidence="4" type="ORF">OCV57_06110</name>
</gene>
<keyword evidence="5" id="KW-1185">Reference proteome</keyword>
<evidence type="ECO:0000256" key="2">
    <source>
        <dbReference type="ARBA" id="ARBA00022840"/>
    </source>
</evidence>
<evidence type="ECO:0000259" key="3">
    <source>
        <dbReference type="PROSITE" id="PS50045"/>
    </source>
</evidence>
<dbReference type="SUPFAM" id="SSF52540">
    <property type="entry name" value="P-loop containing nucleoside triphosphate hydrolases"/>
    <property type="match status" value="1"/>
</dbReference>
<dbReference type="GO" id="GO:0006355">
    <property type="term" value="P:regulation of DNA-templated transcription"/>
    <property type="evidence" value="ECO:0007669"/>
    <property type="project" value="InterPro"/>
</dbReference>
<dbReference type="GO" id="GO:0005524">
    <property type="term" value="F:ATP binding"/>
    <property type="evidence" value="ECO:0007669"/>
    <property type="project" value="UniProtKB-KW"/>
</dbReference>
<organism evidence="4 5">
    <name type="scientific">Hominimerdicola aceti</name>
    <dbReference type="NCBI Taxonomy" id="2981726"/>
    <lineage>
        <taxon>Bacteria</taxon>
        <taxon>Bacillati</taxon>
        <taxon>Bacillota</taxon>
        <taxon>Clostridia</taxon>
        <taxon>Eubacteriales</taxon>
        <taxon>Oscillospiraceae</taxon>
        <taxon>Hominimerdicola</taxon>
    </lineage>
</organism>
<dbReference type="PANTHER" id="PTHR32071">
    <property type="entry name" value="TRANSCRIPTIONAL REGULATORY PROTEIN"/>
    <property type="match status" value="1"/>
</dbReference>
<dbReference type="GO" id="GO:0003677">
    <property type="term" value="F:DNA binding"/>
    <property type="evidence" value="ECO:0007669"/>
    <property type="project" value="UniProtKB-KW"/>
</dbReference>
<dbReference type="Gene3D" id="1.10.10.60">
    <property type="entry name" value="Homeodomain-like"/>
    <property type="match status" value="1"/>
</dbReference>
<dbReference type="InterPro" id="IPR030828">
    <property type="entry name" value="HTH_TyrR"/>
</dbReference>
<dbReference type="Gene3D" id="3.40.50.300">
    <property type="entry name" value="P-loop containing nucleotide triphosphate hydrolases"/>
    <property type="match status" value="1"/>
</dbReference>
<feature type="domain" description="Sigma-54 factor interaction" evidence="3">
    <location>
        <begin position="181"/>
        <end position="345"/>
    </location>
</feature>
<accession>A0AAE3IKE3</accession>
<dbReference type="Pfam" id="PF00158">
    <property type="entry name" value="Sigma54_activat"/>
    <property type="match status" value="1"/>
</dbReference>
<dbReference type="InterPro" id="IPR058031">
    <property type="entry name" value="AAA_lid_NorR"/>
</dbReference>
<dbReference type="Pfam" id="PF25601">
    <property type="entry name" value="AAA_lid_14"/>
    <property type="match status" value="1"/>
</dbReference>
<dbReference type="Pfam" id="PF18024">
    <property type="entry name" value="HTH_50"/>
    <property type="match status" value="1"/>
</dbReference>
<protein>
    <submittedName>
        <fullName evidence="4">Sigma 54-interacting transcriptional regulator</fullName>
    </submittedName>
</protein>
<name>A0AAE3IKE3_9FIRM</name>
<dbReference type="InterPro" id="IPR009057">
    <property type="entry name" value="Homeodomain-like_sf"/>
</dbReference>
<keyword evidence="2" id="KW-0067">ATP-binding</keyword>
<dbReference type="InterPro" id="IPR027417">
    <property type="entry name" value="P-loop_NTPase"/>
</dbReference>
<proteinExistence type="predicted"/>
<dbReference type="PROSITE" id="PS50045">
    <property type="entry name" value="SIGMA54_INTERACT_4"/>
    <property type="match status" value="1"/>
</dbReference>
<evidence type="ECO:0000313" key="4">
    <source>
        <dbReference type="EMBL" id="MCU6705498.1"/>
    </source>
</evidence>
<evidence type="ECO:0000313" key="5">
    <source>
        <dbReference type="Proteomes" id="UP001208131"/>
    </source>
</evidence>
<dbReference type="EMBL" id="JAOQJZ010000005">
    <property type="protein sequence ID" value="MCU6705498.1"/>
    <property type="molecule type" value="Genomic_DNA"/>
</dbReference>
<evidence type="ECO:0000256" key="1">
    <source>
        <dbReference type="ARBA" id="ARBA00022741"/>
    </source>
</evidence>
<dbReference type="Proteomes" id="UP001208131">
    <property type="component" value="Unassembled WGS sequence"/>
</dbReference>
<reference evidence="4 5" key="1">
    <citation type="journal article" date="2021" name="ISME Commun">
        <title>Automated analysis of genomic sequences facilitates high-throughput and comprehensive description of bacteria.</title>
        <authorList>
            <person name="Hitch T.C.A."/>
        </authorList>
    </citation>
    <scope>NUCLEOTIDE SEQUENCE [LARGE SCALE GENOMIC DNA]</scope>
    <source>
        <strain evidence="4 5">Sanger_31</strain>
    </source>
</reference>